<comment type="caution">
    <text evidence="2">The sequence shown here is derived from an EMBL/GenBank/DDBJ whole genome shotgun (WGS) entry which is preliminary data.</text>
</comment>
<dbReference type="Pfam" id="PF04233">
    <property type="entry name" value="Phage_Mu_F"/>
    <property type="match status" value="1"/>
</dbReference>
<dbReference type="RefSeq" id="WP_077553464.1">
    <property type="nucleotide sequence ID" value="NZ_MLAI01000024.1"/>
</dbReference>
<accession>A0A1V3L588</accession>
<dbReference type="NCBIfam" id="TIGR01641">
    <property type="entry name" value="phageSPP1_gp7"/>
    <property type="match status" value="1"/>
</dbReference>
<sequence>MKQLTTIKTRRKQKIWLFPHAIEREYVKFLNGVANKISQTARQKVEEIRPRFKANLRQDGILNWLLWWLDELEGLLLNSIDEIDLQNLIHHYFTQADEFNKKQFHKVLKSAYRVNIFVSEPWLDEPLTLAELANIDLIKSIPRDLHDRLRGRFIQAVRNGERWESVKADLEKLFNLPEKRATLIARDQIGKLNGQLTRLRQENIGVKSYIWRGMLDERERERHVEREGKSFNWDEPPEDGHPGEPILCRCYAEAVLPDFDELQGVIYADKPVEVLPPVLKEIRAKNLGKRFEGKINRIYHHFTNAGIGISSHGLVRLAGRLDQSIFSIDDIIEWVKNTSPNYIDSRNGRLIRFSKEKGMAIIQSPKDGKIITFETLKEASKSWIKK</sequence>
<evidence type="ECO:0000313" key="3">
    <source>
        <dbReference type="Proteomes" id="UP000189353"/>
    </source>
</evidence>
<dbReference type="Proteomes" id="UP000189353">
    <property type="component" value="Unassembled WGS sequence"/>
</dbReference>
<dbReference type="OrthoDB" id="8614104at2"/>
<protein>
    <recommendedName>
        <fullName evidence="1">Phage head morphogenesis domain-containing protein</fullName>
    </recommendedName>
</protein>
<reference evidence="2 3" key="1">
    <citation type="submission" date="2016-10" db="EMBL/GenBank/DDBJ databases">
        <title>Rodentibacter gen. nov. and new species.</title>
        <authorList>
            <person name="Christensen H."/>
        </authorList>
    </citation>
    <scope>NUCLEOTIDE SEQUENCE [LARGE SCALE GENOMIC DNA]</scope>
    <source>
        <strain evidence="2 3">Ppn158</strain>
    </source>
</reference>
<organism evidence="2 3">
    <name type="scientific">Rodentibacter ratti</name>
    <dbReference type="NCBI Taxonomy" id="1906745"/>
    <lineage>
        <taxon>Bacteria</taxon>
        <taxon>Pseudomonadati</taxon>
        <taxon>Pseudomonadota</taxon>
        <taxon>Gammaproteobacteria</taxon>
        <taxon>Pasteurellales</taxon>
        <taxon>Pasteurellaceae</taxon>
        <taxon>Rodentibacter</taxon>
    </lineage>
</organism>
<gene>
    <name evidence="2" type="ORF">BKG88_09185</name>
</gene>
<feature type="domain" description="Phage head morphogenesis" evidence="1">
    <location>
        <begin position="150"/>
        <end position="251"/>
    </location>
</feature>
<dbReference type="EMBL" id="MLAI01000024">
    <property type="protein sequence ID" value="OOF85124.1"/>
    <property type="molecule type" value="Genomic_DNA"/>
</dbReference>
<dbReference type="InterPro" id="IPR006528">
    <property type="entry name" value="Phage_head_morphogenesis_dom"/>
</dbReference>
<name>A0A1V3L588_9PAST</name>
<proteinExistence type="predicted"/>
<evidence type="ECO:0000313" key="2">
    <source>
        <dbReference type="EMBL" id="OOF85124.1"/>
    </source>
</evidence>
<dbReference type="AlphaFoldDB" id="A0A1V3L588"/>
<evidence type="ECO:0000259" key="1">
    <source>
        <dbReference type="Pfam" id="PF04233"/>
    </source>
</evidence>